<feature type="compositionally biased region" description="Acidic residues" evidence="1">
    <location>
        <begin position="510"/>
        <end position="523"/>
    </location>
</feature>
<proteinExistence type="predicted"/>
<feature type="compositionally biased region" description="Basic and acidic residues" evidence="1">
    <location>
        <begin position="451"/>
        <end position="463"/>
    </location>
</feature>
<gene>
    <name evidence="3" type="ORF">RCC_10474</name>
</gene>
<evidence type="ECO:0000256" key="1">
    <source>
        <dbReference type="SAM" id="MobiDB-lite"/>
    </source>
</evidence>
<dbReference type="AlphaFoldDB" id="A0A2D3V5U8"/>
<feature type="region of interest" description="Disordered" evidence="1">
    <location>
        <begin position="249"/>
        <end position="274"/>
    </location>
</feature>
<reference evidence="3 4" key="1">
    <citation type="submission" date="2016-03" db="EMBL/GenBank/DDBJ databases">
        <authorList>
            <person name="Ploux O."/>
        </authorList>
    </citation>
    <scope>NUCLEOTIDE SEQUENCE [LARGE SCALE GENOMIC DNA]</scope>
    <source>
        <strain evidence="3 4">URUG2</strain>
    </source>
</reference>
<dbReference type="GeneID" id="35605516"/>
<protein>
    <recommendedName>
        <fullName evidence="2">DUF7918 domain-containing protein</fullName>
    </recommendedName>
</protein>
<dbReference type="OrthoDB" id="3364132at2759"/>
<dbReference type="Pfam" id="PF25534">
    <property type="entry name" value="DUF7918"/>
    <property type="match status" value="2"/>
</dbReference>
<feature type="region of interest" description="Disordered" evidence="1">
    <location>
        <begin position="119"/>
        <end position="173"/>
    </location>
</feature>
<dbReference type="Proteomes" id="UP000225277">
    <property type="component" value="Unassembled WGS sequence"/>
</dbReference>
<keyword evidence="4" id="KW-1185">Reference proteome</keyword>
<evidence type="ECO:0000259" key="2">
    <source>
        <dbReference type="Pfam" id="PF25534"/>
    </source>
</evidence>
<accession>A0A2D3V5U8</accession>
<feature type="domain" description="DUF7918" evidence="2">
    <location>
        <begin position="325"/>
        <end position="440"/>
    </location>
</feature>
<evidence type="ECO:0000313" key="3">
    <source>
        <dbReference type="EMBL" id="CZT24746.1"/>
    </source>
</evidence>
<feature type="compositionally biased region" description="Low complexity" evidence="1">
    <location>
        <begin position="153"/>
        <end position="166"/>
    </location>
</feature>
<feature type="domain" description="DUF7918" evidence="2">
    <location>
        <begin position="9"/>
        <end position="90"/>
    </location>
</feature>
<organism evidence="3 4">
    <name type="scientific">Ramularia collo-cygni</name>
    <dbReference type="NCBI Taxonomy" id="112498"/>
    <lineage>
        <taxon>Eukaryota</taxon>
        <taxon>Fungi</taxon>
        <taxon>Dikarya</taxon>
        <taxon>Ascomycota</taxon>
        <taxon>Pezizomycotina</taxon>
        <taxon>Dothideomycetes</taxon>
        <taxon>Dothideomycetidae</taxon>
        <taxon>Mycosphaerellales</taxon>
        <taxon>Mycosphaerellaceae</taxon>
        <taxon>Ramularia</taxon>
    </lineage>
</organism>
<dbReference type="InterPro" id="IPR057678">
    <property type="entry name" value="DUF7918"/>
</dbReference>
<feature type="region of interest" description="Disordered" evidence="1">
    <location>
        <begin position="447"/>
        <end position="523"/>
    </location>
</feature>
<evidence type="ECO:0000313" key="4">
    <source>
        <dbReference type="Proteomes" id="UP000225277"/>
    </source>
</evidence>
<sequence length="523" mass="56660">MAISADFPGVTISIRINNRKLTEYRDADIQDPPRTVSYMIEAVPDSIFSIHAHASPEATFRGSSLSFHFYADGKYADGTLIDASQGIGGHTESRGRYVRSDMLRRYQFASREKQIEVIEKQSTSLSSRPRASKRSTDTPQVSYTGYHSVGIDSAAPTPSEEPQPTQTYFDIGNEDHRGNVRREAYRSVAHAASKTYHSVARPTSETLNDALSSSPEAPPNEADLPFRMFAQEPPPVGGDANVARGPFLGTLDRLPNTRQPFANRRPDLNYRPPYTDRRFGVPLDGTPLEVNDQPLAGEATPGRPEPVGQDSIAFDTAKETPAAVAALSTTKDASSTTTVGSDYTTPEELGTLKIVVCHVNKKGVVAFGRNASTTAEIAKEKQEAIKEKSGGFLVRYTAPQTVSPVTTWDVGALEDDNGDNSMTYIFHYRTREMLDALGVLSNDPNVNRVKPPVDGEWGPRDGSAETMADAGGATRRKSKVGQASGSRAKNVAFAHGGAGGEAVVSKREADEDWEMVDDDNTDA</sequence>
<dbReference type="EMBL" id="FJUY01000022">
    <property type="protein sequence ID" value="CZT24746.1"/>
    <property type="molecule type" value="Genomic_DNA"/>
</dbReference>
<dbReference type="STRING" id="112498.A0A2D3V5U8"/>
<dbReference type="RefSeq" id="XP_023631470.1">
    <property type="nucleotide sequence ID" value="XM_023775702.1"/>
</dbReference>
<feature type="compositionally biased region" description="Polar residues" evidence="1">
    <location>
        <begin position="120"/>
        <end position="129"/>
    </location>
</feature>
<dbReference type="PANTHER" id="PTHR36223">
    <property type="entry name" value="BETA-LACTAMASE-TYPE TRANSPEPTIDASE FOLD DOMAIN CONTAINING PROTEIN"/>
    <property type="match status" value="1"/>
</dbReference>
<feature type="compositionally biased region" description="Basic and acidic residues" evidence="1">
    <location>
        <begin position="264"/>
        <end position="274"/>
    </location>
</feature>
<dbReference type="PANTHER" id="PTHR36223:SF1">
    <property type="entry name" value="TRANSCRIPTION ELONGATION FACTOR EAF N-TERMINAL DOMAIN-CONTAINING PROTEIN"/>
    <property type="match status" value="1"/>
</dbReference>
<name>A0A2D3V5U8_9PEZI</name>